<dbReference type="Pfam" id="PF02424">
    <property type="entry name" value="ApbE"/>
    <property type="match status" value="1"/>
</dbReference>
<evidence type="ECO:0000256" key="7">
    <source>
        <dbReference type="ARBA" id="ARBA00022842"/>
    </source>
</evidence>
<evidence type="ECO:0000256" key="9">
    <source>
        <dbReference type="ARBA" id="ARBA00048540"/>
    </source>
</evidence>
<feature type="binding site" evidence="11">
    <location>
        <position position="294"/>
    </location>
    <ligand>
        <name>Mg(2+)</name>
        <dbReference type="ChEBI" id="CHEBI:18420"/>
    </ligand>
</feature>
<keyword evidence="5 10" id="KW-0479">Metal-binding</keyword>
<keyword evidence="6 10" id="KW-0274">FAD</keyword>
<comment type="cofactor">
    <cofactor evidence="11">
        <name>Mg(2+)</name>
        <dbReference type="ChEBI" id="CHEBI:18420"/>
    </cofactor>
    <cofactor evidence="11">
        <name>Mn(2+)</name>
        <dbReference type="ChEBI" id="CHEBI:29035"/>
    </cofactor>
    <text evidence="11">Magnesium. Can also use manganese.</text>
</comment>
<dbReference type="GO" id="GO:0046872">
    <property type="term" value="F:metal ion binding"/>
    <property type="evidence" value="ECO:0007669"/>
    <property type="project" value="UniProtKB-UniRule"/>
</dbReference>
<evidence type="ECO:0000313" key="13">
    <source>
        <dbReference type="EMBL" id="RIV82294.1"/>
    </source>
</evidence>
<keyword evidence="4 10" id="KW-0808">Transferase</keyword>
<dbReference type="PANTHER" id="PTHR30040:SF2">
    <property type="entry name" value="FAD:PROTEIN FMN TRANSFERASE"/>
    <property type="match status" value="1"/>
</dbReference>
<protein>
    <recommendedName>
        <fullName evidence="2 10">FAD:protein FMN transferase</fullName>
        <ecNumber evidence="1 10">2.7.1.180</ecNumber>
    </recommendedName>
    <alternativeName>
        <fullName evidence="8 10">Flavin transferase</fullName>
    </alternativeName>
</protein>
<dbReference type="PANTHER" id="PTHR30040">
    <property type="entry name" value="THIAMINE BIOSYNTHESIS LIPOPROTEIN APBE"/>
    <property type="match status" value="1"/>
</dbReference>
<dbReference type="InterPro" id="IPR003374">
    <property type="entry name" value="ApbE-like_sf"/>
</dbReference>
<feature type="binding site" evidence="11">
    <location>
        <position position="290"/>
    </location>
    <ligand>
        <name>Mg(2+)</name>
        <dbReference type="ChEBI" id="CHEBI:18420"/>
    </ligand>
</feature>
<dbReference type="Gene3D" id="3.10.520.10">
    <property type="entry name" value="ApbE-like domains"/>
    <property type="match status" value="1"/>
</dbReference>
<gene>
    <name evidence="13" type="ORF">D2V07_18085</name>
</gene>
<evidence type="ECO:0000256" key="10">
    <source>
        <dbReference type="PIRNR" id="PIRNR006268"/>
    </source>
</evidence>
<dbReference type="EC" id="2.7.1.180" evidence="1 10"/>
<evidence type="ECO:0000256" key="1">
    <source>
        <dbReference type="ARBA" id="ARBA00011955"/>
    </source>
</evidence>
<accession>A0A418NMU8</accession>
<evidence type="ECO:0000256" key="8">
    <source>
        <dbReference type="ARBA" id="ARBA00031306"/>
    </source>
</evidence>
<organism evidence="13 14">
    <name type="scientific">Aurantiacibacter zhengii</name>
    <dbReference type="NCBI Taxonomy" id="2307003"/>
    <lineage>
        <taxon>Bacteria</taxon>
        <taxon>Pseudomonadati</taxon>
        <taxon>Pseudomonadota</taxon>
        <taxon>Alphaproteobacteria</taxon>
        <taxon>Sphingomonadales</taxon>
        <taxon>Erythrobacteraceae</taxon>
        <taxon>Aurantiacibacter</taxon>
    </lineage>
</organism>
<name>A0A418NMU8_9SPHN</name>
<comment type="caution">
    <text evidence="13">The sequence shown here is derived from an EMBL/GenBank/DDBJ whole genome shotgun (WGS) entry which is preliminary data.</text>
</comment>
<keyword evidence="14" id="KW-1185">Reference proteome</keyword>
<reference evidence="13 14" key="1">
    <citation type="submission" date="2018-08" db="EMBL/GenBank/DDBJ databases">
        <title>Erythrobacter zhengii sp.nov., a bacterium isolated from deep-sea sediment.</title>
        <authorList>
            <person name="Fang C."/>
            <person name="Wu Y.-H."/>
            <person name="Sun C."/>
            <person name="Wang H."/>
            <person name="Cheng H."/>
            <person name="Meng F.-X."/>
            <person name="Wang C.-S."/>
            <person name="Xu X.-W."/>
        </authorList>
    </citation>
    <scope>NUCLEOTIDE SEQUENCE [LARGE SCALE GENOMIC DNA]</scope>
    <source>
        <strain evidence="13 14">V18</strain>
    </source>
</reference>
<dbReference type="PIRSF" id="PIRSF006268">
    <property type="entry name" value="ApbE"/>
    <property type="match status" value="1"/>
</dbReference>
<sequence>MSREREEFDQVLLPPHPELSFRPPPAKSRECRRSGETMGTVWAVSAIVPPGVTDGAVHTVLADTFSRVIAQMSQWEERSDLSRFNRASGGTWHRLGKDFARVLDCAIAVAEATGGAFDPTIGAATEMWGFGSSAPPQIVPHAHNAKGTRHYNWRDIRREDKGRTLFQPGGLALDFSGIAKGHSVDAGIEALRRIGIEHVLLEIGGEVRGAGLRADGMPWWVDMESPPDSTLPSARVGLTGWSTATSGSYMRRRRAGNLSWSHTLDARSGLPLDNDILAVSVLHPGCMQADALATAILALGADRGLDFADENGIPARILLADKALESAAWMRWLG</sequence>
<evidence type="ECO:0000256" key="6">
    <source>
        <dbReference type="ARBA" id="ARBA00022827"/>
    </source>
</evidence>
<dbReference type="AlphaFoldDB" id="A0A418NMU8"/>
<dbReference type="GO" id="GO:0016740">
    <property type="term" value="F:transferase activity"/>
    <property type="evidence" value="ECO:0007669"/>
    <property type="project" value="UniProtKB-UniRule"/>
</dbReference>
<proteinExistence type="inferred from homology"/>
<dbReference type="SUPFAM" id="SSF143631">
    <property type="entry name" value="ApbE-like"/>
    <property type="match status" value="1"/>
</dbReference>
<evidence type="ECO:0000256" key="12">
    <source>
        <dbReference type="SAM" id="MobiDB-lite"/>
    </source>
</evidence>
<evidence type="ECO:0000256" key="11">
    <source>
        <dbReference type="PIRSR" id="PIRSR006268-2"/>
    </source>
</evidence>
<dbReference type="EMBL" id="QXFL01000020">
    <property type="protein sequence ID" value="RIV82294.1"/>
    <property type="molecule type" value="Genomic_DNA"/>
</dbReference>
<evidence type="ECO:0000256" key="2">
    <source>
        <dbReference type="ARBA" id="ARBA00016337"/>
    </source>
</evidence>
<evidence type="ECO:0000313" key="14">
    <source>
        <dbReference type="Proteomes" id="UP000286576"/>
    </source>
</evidence>
<evidence type="ECO:0000256" key="3">
    <source>
        <dbReference type="ARBA" id="ARBA00022630"/>
    </source>
</evidence>
<feature type="binding site" evidence="11">
    <location>
        <position position="177"/>
    </location>
    <ligand>
        <name>Mg(2+)</name>
        <dbReference type="ChEBI" id="CHEBI:18420"/>
    </ligand>
</feature>
<dbReference type="InterPro" id="IPR024932">
    <property type="entry name" value="ApbE"/>
</dbReference>
<keyword evidence="7 10" id="KW-0460">Magnesium</keyword>
<comment type="similarity">
    <text evidence="10">Belongs to the ApbE family.</text>
</comment>
<evidence type="ECO:0000256" key="4">
    <source>
        <dbReference type="ARBA" id="ARBA00022679"/>
    </source>
</evidence>
<dbReference type="Proteomes" id="UP000286576">
    <property type="component" value="Unassembled WGS sequence"/>
</dbReference>
<comment type="catalytic activity">
    <reaction evidence="9 10">
        <text>L-threonyl-[protein] + FAD = FMN-L-threonyl-[protein] + AMP + H(+)</text>
        <dbReference type="Rhea" id="RHEA:36847"/>
        <dbReference type="Rhea" id="RHEA-COMP:11060"/>
        <dbReference type="Rhea" id="RHEA-COMP:11061"/>
        <dbReference type="ChEBI" id="CHEBI:15378"/>
        <dbReference type="ChEBI" id="CHEBI:30013"/>
        <dbReference type="ChEBI" id="CHEBI:57692"/>
        <dbReference type="ChEBI" id="CHEBI:74257"/>
        <dbReference type="ChEBI" id="CHEBI:456215"/>
        <dbReference type="EC" id="2.7.1.180"/>
    </reaction>
</comment>
<feature type="region of interest" description="Disordered" evidence="12">
    <location>
        <begin position="1"/>
        <end position="32"/>
    </location>
</feature>
<keyword evidence="3 10" id="KW-0285">Flavoprotein</keyword>
<evidence type="ECO:0000256" key="5">
    <source>
        <dbReference type="ARBA" id="ARBA00022723"/>
    </source>
</evidence>
<feature type="compositionally biased region" description="Pro residues" evidence="12">
    <location>
        <begin position="14"/>
        <end position="26"/>
    </location>
</feature>